<comment type="subcellular location">
    <subcellularLocation>
        <location evidence="1">Membrane</location>
    </subcellularLocation>
</comment>
<evidence type="ECO:0000256" key="3">
    <source>
        <dbReference type="ARBA" id="ARBA00022692"/>
    </source>
</evidence>
<organism evidence="6 7">
    <name type="scientific">Vanilla planifolia</name>
    <name type="common">Vanilla</name>
    <dbReference type="NCBI Taxonomy" id="51239"/>
    <lineage>
        <taxon>Eukaryota</taxon>
        <taxon>Viridiplantae</taxon>
        <taxon>Streptophyta</taxon>
        <taxon>Embryophyta</taxon>
        <taxon>Tracheophyta</taxon>
        <taxon>Spermatophyta</taxon>
        <taxon>Magnoliopsida</taxon>
        <taxon>Liliopsida</taxon>
        <taxon>Asparagales</taxon>
        <taxon>Orchidaceae</taxon>
        <taxon>Vanilloideae</taxon>
        <taxon>Vanilleae</taxon>
        <taxon>Vanilla</taxon>
    </lineage>
</organism>
<keyword evidence="4" id="KW-1133">Transmembrane helix</keyword>
<gene>
    <name evidence="6" type="ORF">HPP92_028005</name>
</gene>
<protein>
    <submittedName>
        <fullName evidence="6">Uncharacterized protein</fullName>
    </submittedName>
</protein>
<evidence type="ECO:0000256" key="4">
    <source>
        <dbReference type="ARBA" id="ARBA00022989"/>
    </source>
</evidence>
<dbReference type="PANTHER" id="PTHR31113">
    <property type="entry name" value="UPF0496 PROTEIN 3-RELATED"/>
    <property type="match status" value="1"/>
</dbReference>
<sequence>MDATARGTLVARVGDEVEHTTGLLSLCREGEGEVGRRMEVEMARQIWRNDEGFRQQLDELEEHLYLCFFTINKSRNLVKELLGD</sequence>
<dbReference type="EMBL" id="JADCNM010000349">
    <property type="protein sequence ID" value="KAG0448108.1"/>
    <property type="molecule type" value="Genomic_DNA"/>
</dbReference>
<dbReference type="AlphaFoldDB" id="A0A835P908"/>
<evidence type="ECO:0000313" key="6">
    <source>
        <dbReference type="EMBL" id="KAG0448108.1"/>
    </source>
</evidence>
<dbReference type="GO" id="GO:0016020">
    <property type="term" value="C:membrane"/>
    <property type="evidence" value="ECO:0007669"/>
    <property type="project" value="UniProtKB-SubCell"/>
</dbReference>
<comment type="caution">
    <text evidence="6">The sequence shown here is derived from an EMBL/GenBank/DDBJ whole genome shotgun (WGS) entry which is preliminary data.</text>
</comment>
<comment type="similarity">
    <text evidence="2">Belongs to the UPF0496 family.</text>
</comment>
<proteinExistence type="inferred from homology"/>
<dbReference type="PANTHER" id="PTHR31113:SF2">
    <property type="entry name" value="OS04G0423200 PROTEIN"/>
    <property type="match status" value="1"/>
</dbReference>
<name>A0A835P908_VANPL</name>
<keyword evidence="3" id="KW-0812">Transmembrane</keyword>
<dbReference type="OrthoDB" id="776561at2759"/>
<dbReference type="InterPro" id="IPR007749">
    <property type="entry name" value="DUF677"/>
</dbReference>
<evidence type="ECO:0000313" key="7">
    <source>
        <dbReference type="Proteomes" id="UP000639772"/>
    </source>
</evidence>
<accession>A0A835P908</accession>
<dbReference type="Proteomes" id="UP000639772">
    <property type="component" value="Unassembled WGS sequence"/>
</dbReference>
<keyword evidence="5" id="KW-0472">Membrane</keyword>
<evidence type="ECO:0000256" key="5">
    <source>
        <dbReference type="ARBA" id="ARBA00023136"/>
    </source>
</evidence>
<reference evidence="6 7" key="1">
    <citation type="journal article" date="2020" name="Nat. Food">
        <title>A phased Vanilla planifolia genome enables genetic improvement of flavour and production.</title>
        <authorList>
            <person name="Hasing T."/>
            <person name="Tang H."/>
            <person name="Brym M."/>
            <person name="Khazi F."/>
            <person name="Huang T."/>
            <person name="Chambers A.H."/>
        </authorList>
    </citation>
    <scope>NUCLEOTIDE SEQUENCE [LARGE SCALE GENOMIC DNA]</scope>
    <source>
        <tissue evidence="6">Leaf</tissue>
    </source>
</reference>
<evidence type="ECO:0000256" key="2">
    <source>
        <dbReference type="ARBA" id="ARBA00009074"/>
    </source>
</evidence>
<evidence type="ECO:0000256" key="1">
    <source>
        <dbReference type="ARBA" id="ARBA00004370"/>
    </source>
</evidence>